<feature type="region of interest" description="Disordered" evidence="1">
    <location>
        <begin position="296"/>
        <end position="336"/>
    </location>
</feature>
<dbReference type="Proteomes" id="UP000564677">
    <property type="component" value="Unassembled WGS sequence"/>
</dbReference>
<proteinExistence type="predicted"/>
<sequence>MIQLATALPAITVGPVKPNAAISADAGGFALALDALMPEIAAPAIVARGKPGEVAIPLPMGQESAEGGKELPDAVPGLDGNGGERAGSDAEREDAATAEDAPPPPFAWFAAAPVPTPAPEPAPEADAPLPIEGGDAGGKAPAHREIALPEAGVAPDGKAKTDRAGARAAAEPAAPIAPEAKSQPEAAVQAPAPRRRNAEIAPPIASAPSRTVPAPGAARGDPAIDPTTADMAAVAVPQAEPAKAADTPGSMPSQPVLAPAPRELRRAAAEAPVVRIALDRPASPQKVSIADVAQGREATVAPPQAAAPPSSAAALEPARPGTPARMPGDSQPDLSTLAAPATGAQTAAAASAAGASQDAALDMRHQQWTAKMMDRIETLRDAAPARETRLSLMPEALGKVDIAIRQDDAGIHVQFHTESQAARQLIADAQPRLAEIAEQRGIRLGSTSVESSATGTGAGTGNPQTGQGQRNDAAPNRHQPLAAPAARREAQASTNDDERVA</sequence>
<name>A0A7X5ZW35_9SPHN</name>
<feature type="compositionally biased region" description="Low complexity" evidence="1">
    <location>
        <begin position="200"/>
        <end position="209"/>
    </location>
</feature>
<evidence type="ECO:0000313" key="3">
    <source>
        <dbReference type="EMBL" id="NIJ65820.1"/>
    </source>
</evidence>
<keyword evidence="4" id="KW-1185">Reference proteome</keyword>
<gene>
    <name evidence="3" type="ORF">FHR20_002782</name>
</gene>
<feature type="compositionally biased region" description="Basic and acidic residues" evidence="1">
    <location>
        <begin position="86"/>
        <end position="95"/>
    </location>
</feature>
<dbReference type="RefSeq" id="WP_167300148.1">
    <property type="nucleotide sequence ID" value="NZ_JAASQV010000002.1"/>
</dbReference>
<feature type="region of interest" description="Disordered" evidence="1">
    <location>
        <begin position="60"/>
        <end position="267"/>
    </location>
</feature>
<keyword evidence="3" id="KW-0282">Flagellum</keyword>
<dbReference type="InterPro" id="IPR038610">
    <property type="entry name" value="FliK-like_C_sf"/>
</dbReference>
<feature type="compositionally biased region" description="Low complexity" evidence="1">
    <location>
        <begin position="445"/>
        <end position="469"/>
    </location>
</feature>
<dbReference type="InterPro" id="IPR021136">
    <property type="entry name" value="Flagellar_hook_control-like_C"/>
</dbReference>
<feature type="domain" description="Flagellar hook-length control protein-like C-terminal" evidence="2">
    <location>
        <begin position="381"/>
        <end position="453"/>
    </location>
</feature>
<reference evidence="3 4" key="1">
    <citation type="submission" date="2020-03" db="EMBL/GenBank/DDBJ databases">
        <title>Genomic Encyclopedia of Type Strains, Phase IV (KMG-IV): sequencing the most valuable type-strain genomes for metagenomic binning, comparative biology and taxonomic classification.</title>
        <authorList>
            <person name="Goeker M."/>
        </authorList>
    </citation>
    <scope>NUCLEOTIDE SEQUENCE [LARGE SCALE GENOMIC DNA]</scope>
    <source>
        <strain evidence="3 4">DSM 4733</strain>
    </source>
</reference>
<feature type="region of interest" description="Disordered" evidence="1">
    <location>
        <begin position="440"/>
        <end position="501"/>
    </location>
</feature>
<dbReference type="EMBL" id="JAASQV010000002">
    <property type="protein sequence ID" value="NIJ65820.1"/>
    <property type="molecule type" value="Genomic_DNA"/>
</dbReference>
<protein>
    <submittedName>
        <fullName evidence="3">Flagellar hook-length control protein FliK</fullName>
    </submittedName>
</protein>
<feature type="compositionally biased region" description="Low complexity" evidence="1">
    <location>
        <begin position="298"/>
        <end position="319"/>
    </location>
</feature>
<dbReference type="Gene3D" id="3.30.750.140">
    <property type="match status" value="1"/>
</dbReference>
<comment type="caution">
    <text evidence="3">The sequence shown here is derived from an EMBL/GenBank/DDBJ whole genome shotgun (WGS) entry which is preliminary data.</text>
</comment>
<feature type="compositionally biased region" description="Basic and acidic residues" evidence="1">
    <location>
        <begin position="486"/>
        <end position="501"/>
    </location>
</feature>
<evidence type="ECO:0000256" key="1">
    <source>
        <dbReference type="SAM" id="MobiDB-lite"/>
    </source>
</evidence>
<keyword evidence="3" id="KW-0966">Cell projection</keyword>
<organism evidence="3 4">
    <name type="scientific">Sphingomonas leidyi</name>
    <dbReference type="NCBI Taxonomy" id="68569"/>
    <lineage>
        <taxon>Bacteria</taxon>
        <taxon>Pseudomonadati</taxon>
        <taxon>Pseudomonadota</taxon>
        <taxon>Alphaproteobacteria</taxon>
        <taxon>Sphingomonadales</taxon>
        <taxon>Sphingomonadaceae</taxon>
        <taxon>Sphingomonas</taxon>
    </lineage>
</organism>
<keyword evidence="3" id="KW-0969">Cilium</keyword>
<feature type="compositionally biased region" description="Low complexity" evidence="1">
    <location>
        <begin position="166"/>
        <end position="180"/>
    </location>
</feature>
<evidence type="ECO:0000259" key="2">
    <source>
        <dbReference type="Pfam" id="PF02120"/>
    </source>
</evidence>
<evidence type="ECO:0000313" key="4">
    <source>
        <dbReference type="Proteomes" id="UP000564677"/>
    </source>
</evidence>
<accession>A0A7X5ZW35</accession>
<dbReference type="Pfam" id="PF02120">
    <property type="entry name" value="Flg_hook"/>
    <property type="match status" value="1"/>
</dbReference>
<dbReference type="AlphaFoldDB" id="A0A7X5ZW35"/>
<dbReference type="CDD" id="cd17470">
    <property type="entry name" value="T3SS_Flik_C"/>
    <property type="match status" value="1"/>
</dbReference>